<dbReference type="GO" id="GO:0016787">
    <property type="term" value="F:hydrolase activity"/>
    <property type="evidence" value="ECO:0007669"/>
    <property type="project" value="UniProtKB-KW"/>
</dbReference>
<evidence type="ECO:0000256" key="5">
    <source>
        <dbReference type="ARBA" id="ARBA00022801"/>
    </source>
</evidence>
<evidence type="ECO:0000259" key="13">
    <source>
        <dbReference type="PROSITE" id="PS51199"/>
    </source>
</evidence>
<evidence type="ECO:0000256" key="2">
    <source>
        <dbReference type="ARBA" id="ARBA00022515"/>
    </source>
</evidence>
<evidence type="ECO:0000256" key="8">
    <source>
        <dbReference type="ARBA" id="ARBA00023125"/>
    </source>
</evidence>
<dbReference type="SUPFAM" id="SSF52540">
    <property type="entry name" value="P-loop containing nucleoside triphosphate hydrolases"/>
    <property type="match status" value="1"/>
</dbReference>
<dbReference type="KEGG" id="lpil:LIP_3619"/>
<keyword evidence="4" id="KW-0547">Nucleotide-binding</keyword>
<evidence type="ECO:0000256" key="7">
    <source>
        <dbReference type="ARBA" id="ARBA00022840"/>
    </source>
</evidence>
<dbReference type="STRING" id="1555112.LIP_3619"/>
<gene>
    <name evidence="14" type="ORF">LIP_3619</name>
</gene>
<feature type="region of interest" description="Disordered" evidence="12">
    <location>
        <begin position="1"/>
        <end position="23"/>
    </location>
</feature>
<dbReference type="SUPFAM" id="SSF48024">
    <property type="entry name" value="N-terminal domain of DnaB helicase"/>
    <property type="match status" value="1"/>
</dbReference>
<dbReference type="InterPro" id="IPR007694">
    <property type="entry name" value="DNA_helicase_DnaB-like_C"/>
</dbReference>
<proteinExistence type="inferred from homology"/>
<dbReference type="Gene3D" id="3.40.50.300">
    <property type="entry name" value="P-loop containing nucleotide triphosphate hydrolases"/>
    <property type="match status" value="1"/>
</dbReference>
<evidence type="ECO:0000313" key="14">
    <source>
        <dbReference type="EMBL" id="BAS29427.1"/>
    </source>
</evidence>
<dbReference type="InterPro" id="IPR007693">
    <property type="entry name" value="DNA_helicase_DnaB-like_N"/>
</dbReference>
<evidence type="ECO:0000256" key="9">
    <source>
        <dbReference type="ARBA" id="ARBA00023235"/>
    </source>
</evidence>
<dbReference type="InterPro" id="IPR003593">
    <property type="entry name" value="AAA+_ATPase"/>
</dbReference>
<evidence type="ECO:0000256" key="12">
    <source>
        <dbReference type="SAM" id="MobiDB-lite"/>
    </source>
</evidence>
<accession>A0A0K2SQZ1</accession>
<dbReference type="InterPro" id="IPR016136">
    <property type="entry name" value="DNA_helicase_N/primase_C"/>
</dbReference>
<keyword evidence="6 14" id="KW-0347">Helicase</keyword>
<organism evidence="14 15">
    <name type="scientific">Limnochorda pilosa</name>
    <dbReference type="NCBI Taxonomy" id="1555112"/>
    <lineage>
        <taxon>Bacteria</taxon>
        <taxon>Bacillati</taxon>
        <taxon>Bacillota</taxon>
        <taxon>Limnochordia</taxon>
        <taxon>Limnochordales</taxon>
        <taxon>Limnochordaceae</taxon>
        <taxon>Limnochorda</taxon>
    </lineage>
</organism>
<dbReference type="InterPro" id="IPR027417">
    <property type="entry name" value="P-loop_NTPase"/>
</dbReference>
<dbReference type="OrthoDB" id="9773982at2"/>
<keyword evidence="5" id="KW-0378">Hydrolase</keyword>
<dbReference type="GO" id="GO:0043139">
    <property type="term" value="F:5'-3' DNA helicase activity"/>
    <property type="evidence" value="ECO:0007669"/>
    <property type="project" value="UniProtKB-EC"/>
</dbReference>
<dbReference type="EC" id="5.6.2.3" evidence="10"/>
<comment type="similarity">
    <text evidence="1">Belongs to the helicase family. DnaB subfamily.</text>
</comment>
<reference evidence="15" key="2">
    <citation type="journal article" date="2016" name="Int. J. Syst. Evol. Microbiol.">
        <title>Complete genome sequence and cell structure of Limnochorda pilosa, a Gram-negative spore-former within the phylum Firmicutes.</title>
        <authorList>
            <person name="Watanabe M."/>
            <person name="Kojima H."/>
            <person name="Fukui M."/>
        </authorList>
    </citation>
    <scope>NUCLEOTIDE SEQUENCE [LARGE SCALE GENOMIC DNA]</scope>
    <source>
        <strain evidence="15">HC45</strain>
    </source>
</reference>
<evidence type="ECO:0000256" key="6">
    <source>
        <dbReference type="ARBA" id="ARBA00022806"/>
    </source>
</evidence>
<evidence type="ECO:0000256" key="1">
    <source>
        <dbReference type="ARBA" id="ARBA00008428"/>
    </source>
</evidence>
<keyword evidence="2" id="KW-0639">Primosome</keyword>
<dbReference type="PANTHER" id="PTHR30153:SF2">
    <property type="entry name" value="REPLICATIVE DNA HELICASE"/>
    <property type="match status" value="1"/>
</dbReference>
<protein>
    <recommendedName>
        <fullName evidence="10">DNA 5'-3' helicase</fullName>
        <ecNumber evidence="10">5.6.2.3</ecNumber>
    </recommendedName>
</protein>
<keyword evidence="15" id="KW-1185">Reference proteome</keyword>
<evidence type="ECO:0000313" key="15">
    <source>
        <dbReference type="Proteomes" id="UP000065807"/>
    </source>
</evidence>
<dbReference type="Proteomes" id="UP000065807">
    <property type="component" value="Chromosome"/>
</dbReference>
<dbReference type="GO" id="GO:0005829">
    <property type="term" value="C:cytosol"/>
    <property type="evidence" value="ECO:0007669"/>
    <property type="project" value="TreeGrafter"/>
</dbReference>
<dbReference type="Pfam" id="PF00772">
    <property type="entry name" value="DnaB"/>
    <property type="match status" value="1"/>
</dbReference>
<dbReference type="GO" id="GO:0003677">
    <property type="term" value="F:DNA binding"/>
    <property type="evidence" value="ECO:0007669"/>
    <property type="project" value="UniProtKB-KW"/>
</dbReference>
<evidence type="ECO:0000256" key="10">
    <source>
        <dbReference type="ARBA" id="ARBA00044969"/>
    </source>
</evidence>
<comment type="catalytic activity">
    <reaction evidence="11">
        <text>ATP + H2O = ADP + phosphate + H(+)</text>
        <dbReference type="Rhea" id="RHEA:13065"/>
        <dbReference type="ChEBI" id="CHEBI:15377"/>
        <dbReference type="ChEBI" id="CHEBI:15378"/>
        <dbReference type="ChEBI" id="CHEBI:30616"/>
        <dbReference type="ChEBI" id="CHEBI:43474"/>
        <dbReference type="ChEBI" id="CHEBI:456216"/>
        <dbReference type="EC" id="5.6.2.3"/>
    </reaction>
</comment>
<dbReference type="InterPro" id="IPR036185">
    <property type="entry name" value="DNA_heli_DnaB-like_N_sf"/>
</dbReference>
<dbReference type="RefSeq" id="WP_082726513.1">
    <property type="nucleotide sequence ID" value="NZ_AP014924.1"/>
</dbReference>
<sequence>MSTEVVPQPAGPPGAAQRGRLSDPEAERRVLGILIQYPEQVDRVIDRLKPHHFQDRVTRRVFEAILTLYGGHGRLSYSRVYDQLRKERAFPDIERVLLDLTESFTSPGELEPSTELLLAAYARRRLLEAAQAIEQMVLQETEGTVAEYQARAQEIIFEAAQEAAGLEEEVKDLMEILGRCYVRLMERREGTHSYGLLVRYPAIDYLTTGFKAKDLIILAGRPSMGKTALALNFAVNVAKRKVPVLIFSLEMDDEQIGDRIVISELFRLHQTGTPVSSLEYSTRMDDAKFAQTQSIFNELYPLPIKVIDRRGLTTAEMRAKARKVKAQNPGLGLIVIDYLQLIRPPRESTKNWALVVGDMVREIRDLAGELDLPVILLSQLNRGVESRENKRPVMSDLRDSGNIEEFADVVIFLYRDDYYYPERAREQGTEGEVEVIVAKQRKGPTGSAKLRFIREYTRFIEVTPEEEPR</sequence>
<evidence type="ECO:0000256" key="11">
    <source>
        <dbReference type="ARBA" id="ARBA00048954"/>
    </source>
</evidence>
<dbReference type="PATRIC" id="fig|1555112.3.peg.3654"/>
<dbReference type="PANTHER" id="PTHR30153">
    <property type="entry name" value="REPLICATIVE DNA HELICASE DNAB"/>
    <property type="match status" value="1"/>
</dbReference>
<dbReference type="GO" id="GO:0005524">
    <property type="term" value="F:ATP binding"/>
    <property type="evidence" value="ECO:0007669"/>
    <property type="project" value="UniProtKB-KW"/>
</dbReference>
<dbReference type="PROSITE" id="PS51199">
    <property type="entry name" value="SF4_HELICASE"/>
    <property type="match status" value="1"/>
</dbReference>
<dbReference type="GO" id="GO:1990077">
    <property type="term" value="C:primosome complex"/>
    <property type="evidence" value="ECO:0007669"/>
    <property type="project" value="UniProtKB-KW"/>
</dbReference>
<dbReference type="GO" id="GO:0006269">
    <property type="term" value="P:DNA replication, synthesis of primer"/>
    <property type="evidence" value="ECO:0007669"/>
    <property type="project" value="UniProtKB-KW"/>
</dbReference>
<evidence type="ECO:0000256" key="4">
    <source>
        <dbReference type="ARBA" id="ARBA00022741"/>
    </source>
</evidence>
<evidence type="ECO:0000256" key="3">
    <source>
        <dbReference type="ARBA" id="ARBA00022705"/>
    </source>
</evidence>
<keyword evidence="9" id="KW-0413">Isomerase</keyword>
<dbReference type="Gene3D" id="1.10.860.10">
    <property type="entry name" value="DNAb Helicase, Chain A"/>
    <property type="match status" value="1"/>
</dbReference>
<dbReference type="CDD" id="cd00984">
    <property type="entry name" value="DnaB_C"/>
    <property type="match status" value="1"/>
</dbReference>
<keyword evidence="3" id="KW-0235">DNA replication</keyword>
<dbReference type="SMART" id="SM00382">
    <property type="entry name" value="AAA"/>
    <property type="match status" value="1"/>
</dbReference>
<keyword evidence="8" id="KW-0238">DNA-binding</keyword>
<reference evidence="15" key="1">
    <citation type="submission" date="2015-07" db="EMBL/GenBank/DDBJ databases">
        <title>Complete genome sequence and phylogenetic analysis of Limnochorda pilosa.</title>
        <authorList>
            <person name="Watanabe M."/>
            <person name="Kojima H."/>
            <person name="Fukui M."/>
        </authorList>
    </citation>
    <scope>NUCLEOTIDE SEQUENCE [LARGE SCALE GENOMIC DNA]</scope>
    <source>
        <strain evidence="15">HC45</strain>
    </source>
</reference>
<feature type="domain" description="SF4 helicase" evidence="13">
    <location>
        <begin position="189"/>
        <end position="466"/>
    </location>
</feature>
<keyword evidence="7" id="KW-0067">ATP-binding</keyword>
<dbReference type="Pfam" id="PF03796">
    <property type="entry name" value="DnaB_C"/>
    <property type="match status" value="1"/>
</dbReference>
<dbReference type="AlphaFoldDB" id="A0A0K2SQZ1"/>
<name>A0A0K2SQZ1_LIMPI</name>
<dbReference type="EMBL" id="AP014924">
    <property type="protein sequence ID" value="BAS29427.1"/>
    <property type="molecule type" value="Genomic_DNA"/>
</dbReference>